<comment type="caution">
    <text evidence="6">The sequence shown here is derived from an EMBL/GenBank/DDBJ whole genome shotgun (WGS) entry which is preliminary data.</text>
</comment>
<dbReference type="EMBL" id="JANTQA010000026">
    <property type="protein sequence ID" value="KAJ3442149.1"/>
    <property type="molecule type" value="Genomic_DNA"/>
</dbReference>
<dbReference type="SUPFAM" id="SSF56752">
    <property type="entry name" value="D-aminoacid aminotransferase-like PLP-dependent enzymes"/>
    <property type="match status" value="1"/>
</dbReference>
<dbReference type="PANTHER" id="PTHR47703">
    <property type="entry name" value="D-AMINOACID AMINOTRANSFERASE-LIKE PLP-DEPENDENT ENZYMES SUPERFAMILY PROTEIN"/>
    <property type="match status" value="1"/>
</dbReference>
<proteinExistence type="inferred from homology"/>
<keyword evidence="3 5" id="KW-0663">Pyridoxal phosphate</keyword>
<keyword evidence="9" id="KW-1185">Reference proteome</keyword>
<organism evidence="6 8">
    <name type="scientific">Anaeramoeba flamelloides</name>
    <dbReference type="NCBI Taxonomy" id="1746091"/>
    <lineage>
        <taxon>Eukaryota</taxon>
        <taxon>Metamonada</taxon>
        <taxon>Anaeramoebidae</taxon>
        <taxon>Anaeramoeba</taxon>
    </lineage>
</organism>
<dbReference type="Proteomes" id="UP001150062">
    <property type="component" value="Unassembled WGS sequence"/>
</dbReference>
<keyword evidence="6" id="KW-0032">Aminotransferase</keyword>
<dbReference type="Gene3D" id="3.20.10.10">
    <property type="entry name" value="D-amino Acid Aminotransferase, subunit A, domain 2"/>
    <property type="match status" value="1"/>
</dbReference>
<comment type="similarity">
    <text evidence="2 4">Belongs to the class-IV pyridoxal-phosphate-dependent aminotransferase family.</text>
</comment>
<reference evidence="7" key="1">
    <citation type="submission" date="2022-08" db="EMBL/GenBank/DDBJ databases">
        <title>Novel sulfate-reducing endosymbionts in the free-living metamonad Anaeramoeba.</title>
        <authorList>
            <person name="Jerlstrom-Hultqvist J."/>
            <person name="Cepicka I."/>
            <person name="Gallot-Lavallee L."/>
            <person name="Salas-Leiva D."/>
            <person name="Curtis B.A."/>
            <person name="Zahonova K."/>
            <person name="Pipaliya S."/>
            <person name="Dacks J."/>
            <person name="Roger A.J."/>
        </authorList>
    </citation>
    <scope>NUCLEOTIDE SEQUENCE</scope>
    <source>
        <strain evidence="7">Schooner1</strain>
    </source>
</reference>
<protein>
    <submittedName>
        <fullName evidence="6">D-aminoacid aminotransferase-like plp-dependent enzymes superfamily protein</fullName>
    </submittedName>
</protein>
<accession>A0AAV7ZQL6</accession>
<dbReference type="InterPro" id="IPR018300">
    <property type="entry name" value="Aminotrans_IV_CS"/>
</dbReference>
<keyword evidence="6" id="KW-0808">Transferase</keyword>
<dbReference type="Proteomes" id="UP001146793">
    <property type="component" value="Unassembled WGS sequence"/>
</dbReference>
<reference evidence="6" key="2">
    <citation type="submission" date="2022-08" db="EMBL/GenBank/DDBJ databases">
        <title>Novel sulphate-reducing endosymbionts in the free-living metamonad Anaeramoeba.</title>
        <authorList>
            <person name="Jerlstrom-Hultqvist J."/>
            <person name="Cepicka I."/>
            <person name="Gallot-Lavallee L."/>
            <person name="Salas-Leiva D."/>
            <person name="Curtis B.A."/>
            <person name="Zahonova K."/>
            <person name="Pipaliya S."/>
            <person name="Dacks J."/>
            <person name="Roger A.J."/>
        </authorList>
    </citation>
    <scope>NUCLEOTIDE SEQUENCE</scope>
    <source>
        <strain evidence="6">Busselton2</strain>
    </source>
</reference>
<dbReference type="GO" id="GO:0008483">
    <property type="term" value="F:transaminase activity"/>
    <property type="evidence" value="ECO:0007669"/>
    <property type="project" value="UniProtKB-KW"/>
</dbReference>
<gene>
    <name evidence="6" type="ORF">M0812_11879</name>
    <name evidence="7" type="ORF">M0813_10512</name>
</gene>
<evidence type="ECO:0000313" key="8">
    <source>
        <dbReference type="Proteomes" id="UP001146793"/>
    </source>
</evidence>
<dbReference type="InterPro" id="IPR001544">
    <property type="entry name" value="Aminotrans_IV"/>
</dbReference>
<dbReference type="EMBL" id="JAOAOG010000339">
    <property type="protein sequence ID" value="KAJ6226974.1"/>
    <property type="molecule type" value="Genomic_DNA"/>
</dbReference>
<evidence type="ECO:0000256" key="3">
    <source>
        <dbReference type="ARBA" id="ARBA00022898"/>
    </source>
</evidence>
<dbReference type="Pfam" id="PF01063">
    <property type="entry name" value="Aminotran_4"/>
    <property type="match status" value="1"/>
</dbReference>
<dbReference type="InterPro" id="IPR043132">
    <property type="entry name" value="BCAT-like_C"/>
</dbReference>
<name>A0AAV7ZQL6_9EUKA</name>
<evidence type="ECO:0000256" key="2">
    <source>
        <dbReference type="ARBA" id="ARBA00009320"/>
    </source>
</evidence>
<evidence type="ECO:0000256" key="4">
    <source>
        <dbReference type="RuleBase" id="RU004106"/>
    </source>
</evidence>
<evidence type="ECO:0000256" key="5">
    <source>
        <dbReference type="RuleBase" id="RU004516"/>
    </source>
</evidence>
<dbReference type="PROSITE" id="PS00770">
    <property type="entry name" value="AA_TRANSFER_CLASS_4"/>
    <property type="match status" value="1"/>
</dbReference>
<evidence type="ECO:0000256" key="1">
    <source>
        <dbReference type="ARBA" id="ARBA00001933"/>
    </source>
</evidence>
<dbReference type="AlphaFoldDB" id="A0AAV7ZQL6"/>
<evidence type="ECO:0000313" key="6">
    <source>
        <dbReference type="EMBL" id="KAJ3442149.1"/>
    </source>
</evidence>
<dbReference type="PANTHER" id="PTHR47703:SF2">
    <property type="entry name" value="D-AMINOACID AMINOTRANSFERASE-LIKE PLP-DEPENDENT ENZYMES SUPERFAMILY PROTEIN"/>
    <property type="match status" value="1"/>
</dbReference>
<evidence type="ECO:0000313" key="7">
    <source>
        <dbReference type="EMBL" id="KAJ6226974.1"/>
    </source>
</evidence>
<comment type="cofactor">
    <cofactor evidence="1 5">
        <name>pyridoxal 5'-phosphate</name>
        <dbReference type="ChEBI" id="CHEBI:597326"/>
    </cofactor>
</comment>
<evidence type="ECO:0000313" key="9">
    <source>
        <dbReference type="Proteomes" id="UP001150062"/>
    </source>
</evidence>
<dbReference type="InterPro" id="IPR036038">
    <property type="entry name" value="Aminotransferase-like"/>
</dbReference>
<sequence>MSLNSFKPVTVVNQTILEEPFGTSIQEILFKLPRGVYSVARTVTTNSIVLFDSHVDRLRKSDKKIFGSLSELVSDRNYFKELLVNNIQIAFRKLLETNEEEKIQKKSVLIFISDTSTFSKQQKSTLNNTFLSERLLVLVHVYPMMKVSNSVKTQIYGQARKQPNIKDTKWVKDRKKYLDESILDEGEILLTNDNKEITEGATSNFFVIMNSKVYTAKEDVILCGIMRKLTINVCKKIGLEVIFENPRIETIDLWEEAFLTSSSRNAVPVSNILYENEEGELKKKIFTSHKITKKIQANLLKQMEIESDIIDL</sequence>